<dbReference type="PANTHER" id="PTHR18934">
    <property type="entry name" value="ATP-DEPENDENT RNA HELICASE"/>
    <property type="match status" value="1"/>
</dbReference>
<dbReference type="PANTHER" id="PTHR18934:SF99">
    <property type="entry name" value="ATP-DEPENDENT RNA HELICASE DHX37-RELATED"/>
    <property type="match status" value="1"/>
</dbReference>
<reference evidence="6" key="2">
    <citation type="submission" date="2013-05" db="EMBL/GenBank/DDBJ databases">
        <authorList>
            <person name="Carter J.-M."/>
            <person name="Baker S.C."/>
            <person name="Pink R."/>
            <person name="Carter D.R.F."/>
            <person name="Collins A."/>
            <person name="Tomlin J."/>
            <person name="Gibbs M."/>
            <person name="Breuker C.J."/>
        </authorList>
    </citation>
    <scope>NUCLEOTIDE SEQUENCE</scope>
    <source>
        <tissue evidence="6">Ovary</tissue>
    </source>
</reference>
<dbReference type="SUPFAM" id="SSF52540">
    <property type="entry name" value="P-loop containing nucleoside triphosphate hydrolases"/>
    <property type="match status" value="1"/>
</dbReference>
<evidence type="ECO:0000256" key="3">
    <source>
        <dbReference type="ARBA" id="ARBA00022806"/>
    </source>
</evidence>
<keyword evidence="2" id="KW-0378">Hydrolase</keyword>
<evidence type="ECO:0000256" key="2">
    <source>
        <dbReference type="ARBA" id="ARBA00022801"/>
    </source>
</evidence>
<keyword evidence="4" id="KW-0067">ATP-binding</keyword>
<evidence type="ECO:0000256" key="4">
    <source>
        <dbReference type="ARBA" id="ARBA00022840"/>
    </source>
</evidence>
<dbReference type="GO" id="GO:0016787">
    <property type="term" value="F:hydrolase activity"/>
    <property type="evidence" value="ECO:0007669"/>
    <property type="project" value="UniProtKB-KW"/>
</dbReference>
<dbReference type="Pfam" id="PF04408">
    <property type="entry name" value="WHD_HA2"/>
    <property type="match status" value="1"/>
</dbReference>
<dbReference type="Gene3D" id="1.20.120.1080">
    <property type="match status" value="1"/>
</dbReference>
<keyword evidence="3 6" id="KW-0347">Helicase</keyword>
<dbReference type="AlphaFoldDB" id="S4P3C1"/>
<reference evidence="6" key="1">
    <citation type="journal article" date="2013" name="BMC Genomics">
        <title>Unscrambling butterfly oogenesis.</title>
        <authorList>
            <person name="Carter J.M."/>
            <person name="Baker S.C."/>
            <person name="Pink R."/>
            <person name="Carter D.R."/>
            <person name="Collins A."/>
            <person name="Tomlin J."/>
            <person name="Gibbs M."/>
            <person name="Breuker C.J."/>
        </authorList>
    </citation>
    <scope>NUCLEOTIDE SEQUENCE</scope>
    <source>
        <tissue evidence="6">Ovary</tissue>
    </source>
</reference>
<keyword evidence="1" id="KW-0547">Nucleotide-binding</keyword>
<dbReference type="EMBL" id="GAIX01009572">
    <property type="protein sequence ID" value="JAA82988.1"/>
    <property type="molecule type" value="Transcribed_RNA"/>
</dbReference>
<dbReference type="InterPro" id="IPR048333">
    <property type="entry name" value="HA2_WH"/>
</dbReference>
<feature type="non-terminal residue" evidence="6">
    <location>
        <position position="92"/>
    </location>
</feature>
<name>S4P3C1_9NEOP</name>
<dbReference type="GO" id="GO:0003723">
    <property type="term" value="F:RNA binding"/>
    <property type="evidence" value="ECO:0007669"/>
    <property type="project" value="TreeGrafter"/>
</dbReference>
<evidence type="ECO:0000313" key="6">
    <source>
        <dbReference type="EMBL" id="JAA82988.1"/>
    </source>
</evidence>
<sequence length="92" mass="9874">AGAAYRLFTAAEFAARQHHNTPEIVRCPLASTMLMLIAAGMDPSNFPLLDSPPRDSITAALVLLKEIGAIDNENNPELTVLGKKMTAFPIDP</sequence>
<feature type="domain" description="Helicase associated" evidence="5">
    <location>
        <begin position="60"/>
        <end position="90"/>
    </location>
</feature>
<dbReference type="GO" id="GO:0005524">
    <property type="term" value="F:ATP binding"/>
    <property type="evidence" value="ECO:0007669"/>
    <property type="project" value="UniProtKB-KW"/>
</dbReference>
<evidence type="ECO:0000259" key="5">
    <source>
        <dbReference type="Pfam" id="PF04408"/>
    </source>
</evidence>
<feature type="non-terminal residue" evidence="6">
    <location>
        <position position="1"/>
    </location>
</feature>
<proteinExistence type="predicted"/>
<organism evidence="6">
    <name type="scientific">Pararge aegeria</name>
    <name type="common">speckled wood butterfly</name>
    <dbReference type="NCBI Taxonomy" id="116150"/>
    <lineage>
        <taxon>Eukaryota</taxon>
        <taxon>Metazoa</taxon>
        <taxon>Ecdysozoa</taxon>
        <taxon>Arthropoda</taxon>
        <taxon>Hexapoda</taxon>
        <taxon>Insecta</taxon>
        <taxon>Pterygota</taxon>
        <taxon>Neoptera</taxon>
        <taxon>Endopterygota</taxon>
        <taxon>Lepidoptera</taxon>
        <taxon>Glossata</taxon>
        <taxon>Ditrysia</taxon>
        <taxon>Papilionoidea</taxon>
        <taxon>Nymphalidae</taxon>
        <taxon>Satyrinae</taxon>
        <taxon>Satyrini</taxon>
        <taxon>Parargina</taxon>
        <taxon>Pararge</taxon>
    </lineage>
</organism>
<protein>
    <submittedName>
        <fullName evidence="6">ATP-dependent RNA helicase</fullName>
    </submittedName>
</protein>
<evidence type="ECO:0000256" key="1">
    <source>
        <dbReference type="ARBA" id="ARBA00022741"/>
    </source>
</evidence>
<accession>S4P3C1</accession>
<dbReference type="GO" id="GO:0004386">
    <property type="term" value="F:helicase activity"/>
    <property type="evidence" value="ECO:0007669"/>
    <property type="project" value="UniProtKB-KW"/>
</dbReference>
<dbReference type="InterPro" id="IPR027417">
    <property type="entry name" value="P-loop_NTPase"/>
</dbReference>